<gene>
    <name evidence="1" type="ORF">FK268_10155</name>
</gene>
<dbReference type="OrthoDB" id="4729174at2"/>
<protein>
    <submittedName>
        <fullName evidence="1">Uncharacterized protein</fullName>
    </submittedName>
</protein>
<proteinExistence type="predicted"/>
<dbReference type="RefSeq" id="WP_146433680.1">
    <property type="nucleotide sequence ID" value="NZ_VIGV01000003.1"/>
</dbReference>
<sequence length="173" mass="18016">MSFRRVESGHAEPAQATDWIADATRRLAGLTAPDAGAPEGDPRWGADAVDRLRAAVALQVAGLPRRSRAVETVRPGITVTELALSKAVTAALSDDAAAEAAAVADVALELVGTRVKAVHVHLVAVGAEGRSRSLLDGGDRLRALAEDAVLRMIGDTGVNVDLTWEDLLTPESI</sequence>
<dbReference type="EMBL" id="VIGV01000003">
    <property type="protein sequence ID" value="TWS24001.1"/>
    <property type="molecule type" value="Genomic_DNA"/>
</dbReference>
<reference evidence="1 2" key="1">
    <citation type="submission" date="2019-08" db="EMBL/GenBank/DDBJ databases">
        <title>Tsukamurella conjunctivitidis sp. nov., Tsukamurella assacharolytica sp. nov. and Tsukamurella sputae sp. nov. isolated from patients with conjunctivitis, bacteraemia (lymphoma) and respiratory infection (sputum) in Hong Kong.</title>
        <authorList>
            <person name="Fok K.M.N."/>
            <person name="Fong J.Y.H."/>
        </authorList>
    </citation>
    <scope>NUCLEOTIDE SEQUENCE [LARGE SCALE GENOMIC DNA]</scope>
    <source>
        <strain evidence="1 2">HKU70</strain>
    </source>
</reference>
<comment type="caution">
    <text evidence="1">The sequence shown here is derived from an EMBL/GenBank/DDBJ whole genome shotgun (WGS) entry which is preliminary data.</text>
</comment>
<name>A0A5C5RPB9_9ACTN</name>
<dbReference type="Proteomes" id="UP000319792">
    <property type="component" value="Unassembled WGS sequence"/>
</dbReference>
<evidence type="ECO:0000313" key="1">
    <source>
        <dbReference type="EMBL" id="TWS24001.1"/>
    </source>
</evidence>
<accession>A0A5C5RPB9</accession>
<organism evidence="1 2">
    <name type="scientific">Tsukamurella sputi</name>
    <dbReference type="NCBI Taxonomy" id="2591848"/>
    <lineage>
        <taxon>Bacteria</taxon>
        <taxon>Bacillati</taxon>
        <taxon>Actinomycetota</taxon>
        <taxon>Actinomycetes</taxon>
        <taxon>Mycobacteriales</taxon>
        <taxon>Tsukamurellaceae</taxon>
        <taxon>Tsukamurella</taxon>
    </lineage>
</organism>
<evidence type="ECO:0000313" key="2">
    <source>
        <dbReference type="Proteomes" id="UP000319792"/>
    </source>
</evidence>
<dbReference type="AlphaFoldDB" id="A0A5C5RPB9"/>
<keyword evidence="2" id="KW-1185">Reference proteome</keyword>